<reference evidence="2" key="1">
    <citation type="submission" date="2021-01" db="EMBL/GenBank/DDBJ databases">
        <authorList>
            <consortium name="Genoscope - CEA"/>
            <person name="William W."/>
        </authorList>
    </citation>
    <scope>NUCLEOTIDE SEQUENCE</scope>
</reference>
<dbReference type="AlphaFoldDB" id="A0A8S1K3L5"/>
<dbReference type="Proteomes" id="UP000688137">
    <property type="component" value="Unassembled WGS sequence"/>
</dbReference>
<evidence type="ECO:0000313" key="3">
    <source>
        <dbReference type="Proteomes" id="UP000688137"/>
    </source>
</evidence>
<dbReference type="OMA" id="TEELYWY"/>
<keyword evidence="3" id="KW-1185">Reference proteome</keyword>
<accession>A0A8S1K3L5</accession>
<organism evidence="2 3">
    <name type="scientific">Paramecium primaurelia</name>
    <dbReference type="NCBI Taxonomy" id="5886"/>
    <lineage>
        <taxon>Eukaryota</taxon>
        <taxon>Sar</taxon>
        <taxon>Alveolata</taxon>
        <taxon>Ciliophora</taxon>
        <taxon>Intramacronucleata</taxon>
        <taxon>Oligohymenophorea</taxon>
        <taxon>Peniculida</taxon>
        <taxon>Parameciidae</taxon>
        <taxon>Paramecium</taxon>
    </lineage>
</organism>
<name>A0A8S1K3L5_PARPR</name>
<keyword evidence="1" id="KW-0175">Coiled coil</keyword>
<feature type="coiled-coil region" evidence="1">
    <location>
        <begin position="101"/>
        <end position="212"/>
    </location>
</feature>
<dbReference type="EMBL" id="CAJJDM010000011">
    <property type="protein sequence ID" value="CAD8049899.1"/>
    <property type="molecule type" value="Genomic_DNA"/>
</dbReference>
<proteinExistence type="predicted"/>
<gene>
    <name evidence="2" type="ORF">PPRIM_AZ9-3.1.T0140220</name>
</gene>
<sequence>MKQKEIKLVYEKTNEVYQWQLMPLDQLIQEVSQVFNIQLGTFQVVSQDKRIEIRNTEELYWYGQSGGILITEKQTFQNRVYSPVPNLNLSQIQNQKQYSIVRKTQEIKKRLNQTIKLMKNTQSTITYRSLSPKESWKCLQEKTKQLQEQTQQFNSRQEELQQESENLLKEILAVQNENVMYSKRNDGLQKSINQLQMLLKLQKKQINQIKMRYPAIDLDSYVSSIKYQSNLKDTLLNYLQVLLQMILKGEDKNNFKTTFNQNETILCLQQIMKEIKKI</sequence>
<evidence type="ECO:0000256" key="1">
    <source>
        <dbReference type="SAM" id="Coils"/>
    </source>
</evidence>
<evidence type="ECO:0000313" key="2">
    <source>
        <dbReference type="EMBL" id="CAD8049899.1"/>
    </source>
</evidence>
<protein>
    <submittedName>
        <fullName evidence="2">Uncharacterized protein</fullName>
    </submittedName>
</protein>
<comment type="caution">
    <text evidence="2">The sequence shown here is derived from an EMBL/GenBank/DDBJ whole genome shotgun (WGS) entry which is preliminary data.</text>
</comment>